<dbReference type="Pfam" id="PF00534">
    <property type="entry name" value="Glycos_transf_1"/>
    <property type="match status" value="1"/>
</dbReference>
<dbReference type="PANTHER" id="PTHR12526">
    <property type="entry name" value="GLYCOSYLTRANSFERASE"/>
    <property type="match status" value="1"/>
</dbReference>
<dbReference type="SUPFAM" id="SSF53756">
    <property type="entry name" value="UDP-Glycosyltransferase/glycogen phosphorylase"/>
    <property type="match status" value="1"/>
</dbReference>
<dbReference type="CDD" id="cd03801">
    <property type="entry name" value="GT4_PimA-like"/>
    <property type="match status" value="1"/>
</dbReference>
<accession>A0A6I6DSB5</accession>
<dbReference type="EMBL" id="CP032550">
    <property type="protein sequence ID" value="QGU27832.1"/>
    <property type="molecule type" value="Genomic_DNA"/>
</dbReference>
<evidence type="ECO:0000256" key="1">
    <source>
        <dbReference type="ARBA" id="ARBA00022679"/>
    </source>
</evidence>
<evidence type="ECO:0000259" key="2">
    <source>
        <dbReference type="Pfam" id="PF00534"/>
    </source>
</evidence>
<dbReference type="OrthoDB" id="5116476at2"/>
<sequence length="372" mass="41491">MSGERTRVLLIPNALFFPPYPDELPELRARGAQPSAWITDVDADIHYLDQRLRTNPPRWLHAVYRRLPIWMVQVLEAYRVGDRYDVVFCWSVADVALVLASLLKLTRRRMPVVALLTRVSEPKKAILLKRVHSHLARIILPPAAQREFAVEELGVPADKLVALPWTLDVDFWRARRDVAQTTISAAGGEMRDYATLVAALEGTGIPCHIAGVLDTGRPDWWNAGEVDRAGEESVPDNVTFGTMPPVELRALYERSRFVIVPLQPTTSDNGITSMNEAWAMGRAVIVSAVEGQRDAFVHGVEGLWVPQGDVAALRRAIVELWNDPERAAEMGRRGRALAERRSHAVFSEGIGRVLSEVAGSEHGDKERARDRA</sequence>
<dbReference type="AlphaFoldDB" id="A0A6I6DSB5"/>
<keyword evidence="1 3" id="KW-0808">Transferase</keyword>
<evidence type="ECO:0000313" key="3">
    <source>
        <dbReference type="EMBL" id="QGU27832.1"/>
    </source>
</evidence>
<dbReference type="GO" id="GO:0016757">
    <property type="term" value="F:glycosyltransferase activity"/>
    <property type="evidence" value="ECO:0007669"/>
    <property type="project" value="InterPro"/>
</dbReference>
<dbReference type="InterPro" id="IPR001296">
    <property type="entry name" value="Glyco_trans_1"/>
</dbReference>
<dbReference type="PANTHER" id="PTHR12526:SF590">
    <property type="entry name" value="ALPHA-MALTOSE-1-PHOSPHATE SYNTHASE"/>
    <property type="match status" value="1"/>
</dbReference>
<name>A0A6I6DSB5_9MICO</name>
<dbReference type="Gene3D" id="3.40.50.2000">
    <property type="entry name" value="Glycogen Phosphorylase B"/>
    <property type="match status" value="1"/>
</dbReference>
<protein>
    <submittedName>
        <fullName evidence="3">Glycosyltransferase</fullName>
    </submittedName>
</protein>
<proteinExistence type="predicted"/>
<dbReference type="RefSeq" id="WP_156242338.1">
    <property type="nucleotide sequence ID" value="NZ_BAAAZL010000004.1"/>
</dbReference>
<keyword evidence="4" id="KW-1185">Reference proteome</keyword>
<organism evidence="3 4">
    <name type="scientific">Microbacterium oryzae</name>
    <dbReference type="NCBI Taxonomy" id="743009"/>
    <lineage>
        <taxon>Bacteria</taxon>
        <taxon>Bacillati</taxon>
        <taxon>Actinomycetota</taxon>
        <taxon>Actinomycetes</taxon>
        <taxon>Micrococcales</taxon>
        <taxon>Microbacteriaceae</taxon>
        <taxon>Microbacterium</taxon>
    </lineage>
</organism>
<reference evidence="3 4" key="1">
    <citation type="submission" date="2018-09" db="EMBL/GenBank/DDBJ databases">
        <title>Whole genome sequencing of Microbacterium oryzae strain MB-10T.</title>
        <authorList>
            <person name="Das S.K."/>
        </authorList>
    </citation>
    <scope>NUCLEOTIDE SEQUENCE [LARGE SCALE GENOMIC DNA]</scope>
    <source>
        <strain evidence="3 4">MB-10</strain>
    </source>
</reference>
<dbReference type="KEGG" id="moj:D7D94_09295"/>
<feature type="domain" description="Glycosyl transferase family 1" evidence="2">
    <location>
        <begin position="222"/>
        <end position="335"/>
    </location>
</feature>
<dbReference type="Proteomes" id="UP000422989">
    <property type="component" value="Chromosome"/>
</dbReference>
<evidence type="ECO:0000313" key="4">
    <source>
        <dbReference type="Proteomes" id="UP000422989"/>
    </source>
</evidence>
<gene>
    <name evidence="3" type="ORF">D7D94_09295</name>
</gene>